<dbReference type="PANTHER" id="PTHR45752:SF195">
    <property type="entry name" value="LEUCINE-RICH REPEAT (LRR) FAMILY PROTEIN-RELATED"/>
    <property type="match status" value="1"/>
</dbReference>
<dbReference type="InterPro" id="IPR032675">
    <property type="entry name" value="LRR_dom_sf"/>
</dbReference>
<dbReference type="GeneID" id="112490680"/>
<accession>A0ABM3ZVB1</accession>
<organism evidence="1 2">
    <name type="scientific">Ziziphus jujuba</name>
    <name type="common">Chinese jujube</name>
    <name type="synonym">Ziziphus sativa</name>
    <dbReference type="NCBI Taxonomy" id="326968"/>
    <lineage>
        <taxon>Eukaryota</taxon>
        <taxon>Viridiplantae</taxon>
        <taxon>Streptophyta</taxon>
        <taxon>Embryophyta</taxon>
        <taxon>Tracheophyta</taxon>
        <taxon>Spermatophyta</taxon>
        <taxon>Magnoliopsida</taxon>
        <taxon>eudicotyledons</taxon>
        <taxon>Gunneridae</taxon>
        <taxon>Pentapetalae</taxon>
        <taxon>rosids</taxon>
        <taxon>fabids</taxon>
        <taxon>Rosales</taxon>
        <taxon>Rhamnaceae</taxon>
        <taxon>Paliureae</taxon>
        <taxon>Ziziphus</taxon>
    </lineage>
</organism>
<keyword evidence="1" id="KW-1185">Reference proteome</keyword>
<proteinExistence type="predicted"/>
<dbReference type="Proteomes" id="UP001652623">
    <property type="component" value="Chromosome 10"/>
</dbReference>
<name>A0ABM3ZVB1_ZIZJJ</name>
<evidence type="ECO:0000313" key="2">
    <source>
        <dbReference type="RefSeq" id="XP_060668394.1"/>
    </source>
</evidence>
<evidence type="ECO:0000313" key="1">
    <source>
        <dbReference type="Proteomes" id="UP001652623"/>
    </source>
</evidence>
<dbReference type="InterPro" id="IPR050715">
    <property type="entry name" value="LRR-SigEffector_domain"/>
</dbReference>
<sequence>MRSCRHLKTLPELPGSIKYIAFCKTAVKKFPSSMWSLNQLETLMFENCKSLTDLPNSACNLKSLKRFSLYYCTSLLKFQDLPRNITWLTLAGTAIEMVPSSIGCLSHLLTLDMTFCERLECLPTTLCKLKSLERLCLSRCSKFKNFPEILEPMEQLFYLFLDGIAIEDIPSSIENLSRLGILMLDGCECLEVLPNNIYNIQGLKLSLSGLSGCSSFDKFPPLSGTCCLGELDLSRFNRLQVPVGVSSLSSLRISNLSRSKIESLPTSMKYLSTLSHLDLRKCKNLKSLLELPPFLELLQADDCASLETLSISRTEPIQGLYQYHLREVDFRYCSCPRLDQNARASIMADARFRILHMETISTSIRGRMGQLVSVIQETKFRSGSAMEVWDRQ</sequence>
<dbReference type="SUPFAM" id="SSF52058">
    <property type="entry name" value="L domain-like"/>
    <property type="match status" value="1"/>
</dbReference>
<dbReference type="Gene3D" id="3.80.10.10">
    <property type="entry name" value="Ribonuclease Inhibitor"/>
    <property type="match status" value="2"/>
</dbReference>
<reference evidence="2" key="1">
    <citation type="submission" date="2025-08" db="UniProtKB">
        <authorList>
            <consortium name="RefSeq"/>
        </authorList>
    </citation>
    <scope>IDENTIFICATION</scope>
    <source>
        <tissue evidence="2">Seedling</tissue>
    </source>
</reference>
<protein>
    <submittedName>
        <fullName evidence="2">Disease resistance-like protein DSC1</fullName>
    </submittedName>
</protein>
<gene>
    <name evidence="2" type="primary">LOC112490680</name>
</gene>
<dbReference type="RefSeq" id="XP_060668394.1">
    <property type="nucleotide sequence ID" value="XM_060812411.1"/>
</dbReference>
<dbReference type="PANTHER" id="PTHR45752">
    <property type="entry name" value="LEUCINE-RICH REPEAT-CONTAINING"/>
    <property type="match status" value="1"/>
</dbReference>